<evidence type="ECO:0000313" key="2">
    <source>
        <dbReference type="EMBL" id="OAG41696.1"/>
    </source>
</evidence>
<evidence type="ECO:0000256" key="1">
    <source>
        <dbReference type="ARBA" id="ARBA00008889"/>
    </source>
</evidence>
<reference evidence="2 3" key="1">
    <citation type="submission" date="2016-03" db="EMBL/GenBank/DDBJ databases">
        <title>Draft genome sequence of the Fonsecaea monophora CBS 269.37.</title>
        <authorList>
            <person name="Bombassaro A."/>
            <person name="Vinicius W.A."/>
            <person name="De Hoog S."/>
            <person name="Sun J."/>
            <person name="Souza E.M."/>
            <person name="Raittz R.T."/>
            <person name="Costa F."/>
            <person name="Leao A.C."/>
            <person name="Tadra-Sfeir M.Z."/>
            <person name="Baura V."/>
            <person name="Balsanelli E."/>
            <person name="Pedrosa F.O."/>
            <person name="Moreno L.F."/>
            <person name="Steffens M.B."/>
            <person name="Xi L."/>
            <person name="Bocca A.L."/>
            <person name="Felipe M.S."/>
            <person name="Teixeira M."/>
            <person name="Telles Filho F.Q."/>
            <person name="Azevedo C.M."/>
            <person name="Gomes R."/>
            <person name="Vicente V.A."/>
        </authorList>
    </citation>
    <scope>NUCLEOTIDE SEQUENCE [LARGE SCALE GENOMIC DNA]</scope>
    <source>
        <strain evidence="2 3">CBS 269.37</strain>
    </source>
</reference>
<dbReference type="SUPFAM" id="SSF160369">
    <property type="entry name" value="Ribosomal protein L10-like"/>
    <property type="match status" value="1"/>
</dbReference>
<dbReference type="OrthoDB" id="360689at2759"/>
<name>A0A177FD97_9EURO</name>
<dbReference type="InterPro" id="IPR047865">
    <property type="entry name" value="Ribosomal_uL10_bac_type"/>
</dbReference>
<comment type="similarity">
    <text evidence="1">Belongs to the universal ribosomal protein uL10 family.</text>
</comment>
<organism evidence="2 3">
    <name type="scientific">Fonsecaea monophora</name>
    <dbReference type="NCBI Taxonomy" id="254056"/>
    <lineage>
        <taxon>Eukaryota</taxon>
        <taxon>Fungi</taxon>
        <taxon>Dikarya</taxon>
        <taxon>Ascomycota</taxon>
        <taxon>Pezizomycotina</taxon>
        <taxon>Eurotiomycetes</taxon>
        <taxon>Chaetothyriomycetidae</taxon>
        <taxon>Chaetothyriales</taxon>
        <taxon>Herpotrichiellaceae</taxon>
        <taxon>Fonsecaea</taxon>
    </lineage>
</organism>
<evidence type="ECO:0000313" key="3">
    <source>
        <dbReference type="Proteomes" id="UP000077002"/>
    </source>
</evidence>
<gene>
    <name evidence="2" type="ORF">AYO21_04160</name>
</gene>
<dbReference type="RefSeq" id="XP_022513648.1">
    <property type="nucleotide sequence ID" value="XM_022654133.1"/>
</dbReference>
<dbReference type="InterPro" id="IPR043141">
    <property type="entry name" value="Ribosomal_uL10-like_sf"/>
</dbReference>
<dbReference type="PANTHER" id="PTHR11560">
    <property type="entry name" value="39S RIBOSOMAL PROTEIN L10, MITOCHONDRIAL"/>
    <property type="match status" value="1"/>
</dbReference>
<protein>
    <submittedName>
        <fullName evidence="2">Uncharacterized protein</fullName>
    </submittedName>
</protein>
<dbReference type="GeneID" id="34599330"/>
<dbReference type="AlphaFoldDB" id="A0A177FD97"/>
<comment type="caution">
    <text evidence="2">The sequence shown here is derived from an EMBL/GenBank/DDBJ whole genome shotgun (WGS) entry which is preliminary data.</text>
</comment>
<dbReference type="Gene3D" id="3.30.70.1730">
    <property type="match status" value="1"/>
</dbReference>
<sequence length="348" mass="38098">MPPRLRLRTLAQLAELQVEAASTYTCGRCSRLYATAAAAAQSIATTPAPSDAQMRASIPSLSRYPPVQPPSHRNPAYRKSQLLRSYVSLLQTTPLIIFFQHNNLKATEWVSIRRELASALRKVDAQLAAQGKPPHELIGDYIKLQVIKTNMFEPALRIAEYFKPLPAPEPIGGLAGIPSEKDDPSLTHVLSVAAYEAAQQHKNEHPLTPVLAGSVAILTLPAVSPTYLKTAFSILCPQAPLFPAPTRRAVPQYYEPSVQDGLKKLMLLGARIDGQLFDMDGTRWVGSIEGGIDGLRAQLVGMLQGFGASVVHTLESGSRSLWFTMEGRRRMLEEEENPKGEDGEAKKE</sequence>
<dbReference type="EMBL" id="LVKK01000022">
    <property type="protein sequence ID" value="OAG41696.1"/>
    <property type="molecule type" value="Genomic_DNA"/>
</dbReference>
<dbReference type="Proteomes" id="UP000077002">
    <property type="component" value="Unassembled WGS sequence"/>
</dbReference>
<keyword evidence="3" id="KW-1185">Reference proteome</keyword>
<proteinExistence type="inferred from homology"/>
<accession>A0A177FD97</accession>